<accession>A0A9D1DBH3</accession>
<dbReference type="Gene3D" id="3.40.50.450">
    <property type="match status" value="1"/>
</dbReference>
<protein>
    <recommendedName>
        <fullName evidence="3">DUF1273 family protein</fullName>
    </recommendedName>
</protein>
<dbReference type="SUPFAM" id="SSF102405">
    <property type="entry name" value="MCP/YpsA-like"/>
    <property type="match status" value="1"/>
</dbReference>
<organism evidence="1 2">
    <name type="scientific">Candidatus Coproplasma stercoripullorum</name>
    <dbReference type="NCBI Taxonomy" id="2840751"/>
    <lineage>
        <taxon>Bacteria</taxon>
        <taxon>Bacillati</taxon>
        <taxon>Bacillota</taxon>
        <taxon>Clostridia</taxon>
        <taxon>Eubacteriales</taxon>
        <taxon>Candidatus Coproplasma</taxon>
    </lineage>
</organism>
<evidence type="ECO:0000313" key="1">
    <source>
        <dbReference type="EMBL" id="HIR39901.1"/>
    </source>
</evidence>
<dbReference type="Proteomes" id="UP000824179">
    <property type="component" value="Unassembled WGS sequence"/>
</dbReference>
<name>A0A9D1DBH3_9FIRM</name>
<proteinExistence type="predicted"/>
<reference evidence="1" key="1">
    <citation type="submission" date="2020-10" db="EMBL/GenBank/DDBJ databases">
        <authorList>
            <person name="Gilroy R."/>
        </authorList>
    </citation>
    <scope>NUCLEOTIDE SEQUENCE</scope>
    <source>
        <strain evidence="1">ChiW25-3613</strain>
    </source>
</reference>
<gene>
    <name evidence="1" type="ORF">IAB90_05920</name>
</gene>
<reference evidence="1" key="2">
    <citation type="journal article" date="2021" name="PeerJ">
        <title>Extensive microbial diversity within the chicken gut microbiome revealed by metagenomics and culture.</title>
        <authorList>
            <person name="Gilroy R."/>
            <person name="Ravi A."/>
            <person name="Getino M."/>
            <person name="Pursley I."/>
            <person name="Horton D.L."/>
            <person name="Alikhan N.F."/>
            <person name="Baker D."/>
            <person name="Gharbi K."/>
            <person name="Hall N."/>
            <person name="Watson M."/>
            <person name="Adriaenssens E.M."/>
            <person name="Foster-Nyarko E."/>
            <person name="Jarju S."/>
            <person name="Secka A."/>
            <person name="Antonio M."/>
            <person name="Oren A."/>
            <person name="Chaudhuri R.R."/>
            <person name="La Ragione R."/>
            <person name="Hildebrand F."/>
            <person name="Pallen M.J."/>
        </authorList>
    </citation>
    <scope>NUCLEOTIDE SEQUENCE</scope>
    <source>
        <strain evidence="1">ChiW25-3613</strain>
    </source>
</reference>
<evidence type="ECO:0000313" key="2">
    <source>
        <dbReference type="Proteomes" id="UP000824179"/>
    </source>
</evidence>
<sequence>MIITFFGHSRIAGDSRAIHDKTTEIMQKLLCSEPESEFYCGHRGQFDILCESCLDMLRPSFNKFKKIYITPYYDLQWQKNQLNHISKDFDEIIFPTPCESCPPKYAWSRRNRWMVDNADLIINCVKYSWGGAAATIGYARRRGKNIISL</sequence>
<evidence type="ECO:0008006" key="3">
    <source>
        <dbReference type="Google" id="ProtNLM"/>
    </source>
</evidence>
<dbReference type="EMBL" id="DVHB01000102">
    <property type="protein sequence ID" value="HIR39901.1"/>
    <property type="molecule type" value="Genomic_DNA"/>
</dbReference>
<comment type="caution">
    <text evidence="1">The sequence shown here is derived from an EMBL/GenBank/DDBJ whole genome shotgun (WGS) entry which is preliminary data.</text>
</comment>
<dbReference type="AlphaFoldDB" id="A0A9D1DBH3"/>